<comment type="subcellular location">
    <subcellularLocation>
        <location evidence="1">Membrane</location>
        <topology evidence="1">Multi-pass membrane protein</topology>
    </subcellularLocation>
</comment>
<evidence type="ECO:0000256" key="3">
    <source>
        <dbReference type="ARBA" id="ARBA00022692"/>
    </source>
</evidence>
<feature type="transmembrane region" description="Helical" evidence="9">
    <location>
        <begin position="156"/>
        <end position="178"/>
    </location>
</feature>
<sequence length="488" mass="52654">MTEAQTVPGLVSAQPSGNSTTATNPSSKITIESKVKRPSLKSFSRTSKTRSRSIDHDPCRESARRWTTVKSLYTLARPQLLFLFIGFIGAVIAGGAYSGDAVIFGTTINKLDPCNGISKIKATGKLAGVLFLILAVSTFLASSVGGSAFGRVAEKIVFKLATAYSVSFLIYALAYWWGARQIINNTYSQTQFFIVLPALLFSAQACGQMFALAPDVSNARLAATRLFDVINAKADNKSTSSLYPVDVLEDPRLERDAEKALADPAPAMPIPHQKAMAVEMRNVRFAYPQLPNVPVLNGLDLSIQAGQFCALVEPHGAGKSTIFSLLESFYMPSSGTVNLDNRSITTTTTPSHRSSISLVPQSSALFSDTISFNIALGAHPSHVPTNDELVEACKQANIHSLIASLPQGYQTQCGANASHLSGGQKQRLCIARALVRQPRLMLLDEPTSALDAQSETSLQETIESLRSRMTILVVAHRLCTVQRADRIF</sequence>
<reference evidence="11" key="1">
    <citation type="submission" date="2021-03" db="EMBL/GenBank/DDBJ databases">
        <authorList>
            <person name="Tagirdzhanova G."/>
        </authorList>
    </citation>
    <scope>NUCLEOTIDE SEQUENCE</scope>
</reference>
<feature type="domain" description="ABC transporter" evidence="10">
    <location>
        <begin position="278"/>
        <end position="488"/>
    </location>
</feature>
<feature type="transmembrane region" description="Helical" evidence="9">
    <location>
        <begin position="190"/>
        <end position="211"/>
    </location>
</feature>
<gene>
    <name evidence="11" type="ORF">HETSPECPRED_004003</name>
</gene>
<evidence type="ECO:0000256" key="7">
    <source>
        <dbReference type="ARBA" id="ARBA00023136"/>
    </source>
</evidence>
<organism evidence="11 12">
    <name type="scientific">Heterodermia speciosa</name>
    <dbReference type="NCBI Taxonomy" id="116794"/>
    <lineage>
        <taxon>Eukaryota</taxon>
        <taxon>Fungi</taxon>
        <taxon>Dikarya</taxon>
        <taxon>Ascomycota</taxon>
        <taxon>Pezizomycotina</taxon>
        <taxon>Lecanoromycetes</taxon>
        <taxon>OSLEUM clade</taxon>
        <taxon>Lecanoromycetidae</taxon>
        <taxon>Caliciales</taxon>
        <taxon>Physciaceae</taxon>
        <taxon>Heterodermia</taxon>
    </lineage>
</organism>
<dbReference type="InterPro" id="IPR017871">
    <property type="entry name" value="ABC_transporter-like_CS"/>
</dbReference>
<keyword evidence="3 9" id="KW-0812">Transmembrane</keyword>
<feature type="region of interest" description="Disordered" evidence="8">
    <location>
        <begin position="1"/>
        <end position="59"/>
    </location>
</feature>
<evidence type="ECO:0000256" key="6">
    <source>
        <dbReference type="ARBA" id="ARBA00022989"/>
    </source>
</evidence>
<comment type="caution">
    <text evidence="11">The sequence shown here is derived from an EMBL/GenBank/DDBJ whole genome shotgun (WGS) entry which is preliminary data.</text>
</comment>
<evidence type="ECO:0000256" key="2">
    <source>
        <dbReference type="ARBA" id="ARBA00007577"/>
    </source>
</evidence>
<comment type="similarity">
    <text evidence="2">Belongs to the ABC transporter superfamily. ABCB family. Multidrug resistance exporter (TC 3.A.1.201) subfamily.</text>
</comment>
<dbReference type="InterPro" id="IPR036640">
    <property type="entry name" value="ABC1_TM_sf"/>
</dbReference>
<evidence type="ECO:0000256" key="8">
    <source>
        <dbReference type="SAM" id="MobiDB-lite"/>
    </source>
</evidence>
<evidence type="ECO:0000256" key="9">
    <source>
        <dbReference type="SAM" id="Phobius"/>
    </source>
</evidence>
<dbReference type="InterPro" id="IPR039421">
    <property type="entry name" value="Type_1_exporter"/>
</dbReference>
<dbReference type="GO" id="GO:0016020">
    <property type="term" value="C:membrane"/>
    <property type="evidence" value="ECO:0007669"/>
    <property type="project" value="UniProtKB-SubCell"/>
</dbReference>
<dbReference type="Gene3D" id="1.20.1560.10">
    <property type="entry name" value="ABC transporter type 1, transmembrane domain"/>
    <property type="match status" value="2"/>
</dbReference>
<dbReference type="Pfam" id="PF00005">
    <property type="entry name" value="ABC_tran"/>
    <property type="match status" value="1"/>
</dbReference>
<dbReference type="PANTHER" id="PTHR24221">
    <property type="entry name" value="ATP-BINDING CASSETTE SUB-FAMILY B"/>
    <property type="match status" value="1"/>
</dbReference>
<dbReference type="PROSITE" id="PS00211">
    <property type="entry name" value="ABC_TRANSPORTER_1"/>
    <property type="match status" value="1"/>
</dbReference>
<keyword evidence="6 9" id="KW-1133">Transmembrane helix</keyword>
<dbReference type="SUPFAM" id="SSF90123">
    <property type="entry name" value="ABC transporter transmembrane region"/>
    <property type="match status" value="2"/>
</dbReference>
<evidence type="ECO:0000259" key="10">
    <source>
        <dbReference type="PROSITE" id="PS50893"/>
    </source>
</evidence>
<feature type="transmembrane region" description="Helical" evidence="9">
    <location>
        <begin position="80"/>
        <end position="105"/>
    </location>
</feature>
<dbReference type="PROSITE" id="PS50893">
    <property type="entry name" value="ABC_TRANSPORTER_2"/>
    <property type="match status" value="1"/>
</dbReference>
<proteinExistence type="inferred from homology"/>
<dbReference type="SUPFAM" id="SSF52540">
    <property type="entry name" value="P-loop containing nucleoside triphosphate hydrolases"/>
    <property type="match status" value="1"/>
</dbReference>
<evidence type="ECO:0000256" key="1">
    <source>
        <dbReference type="ARBA" id="ARBA00004141"/>
    </source>
</evidence>
<dbReference type="GO" id="GO:0042626">
    <property type="term" value="F:ATPase-coupled transmembrane transporter activity"/>
    <property type="evidence" value="ECO:0007669"/>
    <property type="project" value="TreeGrafter"/>
</dbReference>
<keyword evidence="7 9" id="KW-0472">Membrane</keyword>
<dbReference type="GO" id="GO:0016887">
    <property type="term" value="F:ATP hydrolysis activity"/>
    <property type="evidence" value="ECO:0007669"/>
    <property type="project" value="InterPro"/>
</dbReference>
<keyword evidence="5" id="KW-0067">ATP-binding</keyword>
<dbReference type="Proteomes" id="UP000664521">
    <property type="component" value="Unassembled WGS sequence"/>
</dbReference>
<keyword evidence="12" id="KW-1185">Reference proteome</keyword>
<dbReference type="FunFam" id="3.40.50.300:FF:000913">
    <property type="entry name" value="ABC multidrug transporter SitT"/>
    <property type="match status" value="1"/>
</dbReference>
<dbReference type="OrthoDB" id="6500128at2759"/>
<keyword evidence="4" id="KW-0547">Nucleotide-binding</keyword>
<name>A0A8H3PI08_9LECA</name>
<evidence type="ECO:0000313" key="12">
    <source>
        <dbReference type="Proteomes" id="UP000664521"/>
    </source>
</evidence>
<dbReference type="Gene3D" id="3.40.50.300">
    <property type="entry name" value="P-loop containing nucleotide triphosphate hydrolases"/>
    <property type="match status" value="1"/>
</dbReference>
<dbReference type="InterPro" id="IPR003439">
    <property type="entry name" value="ABC_transporter-like_ATP-bd"/>
</dbReference>
<evidence type="ECO:0000256" key="4">
    <source>
        <dbReference type="ARBA" id="ARBA00022741"/>
    </source>
</evidence>
<dbReference type="PANTHER" id="PTHR24221:SF641">
    <property type="entry name" value="ABC MULTIDRUG TRANSPORTER MDR4"/>
    <property type="match status" value="1"/>
</dbReference>
<evidence type="ECO:0000313" key="11">
    <source>
        <dbReference type="EMBL" id="CAF9941776.1"/>
    </source>
</evidence>
<dbReference type="GO" id="GO:0005524">
    <property type="term" value="F:ATP binding"/>
    <property type="evidence" value="ECO:0007669"/>
    <property type="project" value="UniProtKB-KW"/>
</dbReference>
<dbReference type="InterPro" id="IPR027417">
    <property type="entry name" value="P-loop_NTPase"/>
</dbReference>
<dbReference type="AlphaFoldDB" id="A0A8H3PI08"/>
<evidence type="ECO:0000256" key="5">
    <source>
        <dbReference type="ARBA" id="ARBA00022840"/>
    </source>
</evidence>
<accession>A0A8H3PI08</accession>
<feature type="compositionally biased region" description="Polar residues" evidence="8">
    <location>
        <begin position="13"/>
        <end position="30"/>
    </location>
</feature>
<protein>
    <recommendedName>
        <fullName evidence="10">ABC transporter domain-containing protein</fullName>
    </recommendedName>
</protein>
<feature type="transmembrane region" description="Helical" evidence="9">
    <location>
        <begin position="126"/>
        <end position="150"/>
    </location>
</feature>
<dbReference type="EMBL" id="CAJPDS010000239">
    <property type="protein sequence ID" value="CAF9941776.1"/>
    <property type="molecule type" value="Genomic_DNA"/>
</dbReference>